<dbReference type="Pfam" id="PF04230">
    <property type="entry name" value="PS_pyruv_trans"/>
    <property type="match status" value="1"/>
</dbReference>
<protein>
    <recommendedName>
        <fullName evidence="1">Polysaccharide pyruvyl transferase domain-containing protein</fullName>
    </recommendedName>
</protein>
<dbReference type="Proteomes" id="UP000189761">
    <property type="component" value="Unassembled WGS sequence"/>
</dbReference>
<dbReference type="AlphaFoldDB" id="A0A8E2LD74"/>
<feature type="domain" description="Polysaccharide pyruvyl transferase" evidence="1">
    <location>
        <begin position="24"/>
        <end position="78"/>
    </location>
</feature>
<proteinExistence type="predicted"/>
<evidence type="ECO:0000313" key="2">
    <source>
        <dbReference type="EMBL" id="OOP65974.1"/>
    </source>
</evidence>
<comment type="caution">
    <text evidence="2">The sequence shown here is derived from an EMBL/GenBank/DDBJ whole genome shotgun (WGS) entry which is preliminary data.</text>
</comment>
<reference evidence="2 3" key="1">
    <citation type="submission" date="2017-01" db="EMBL/GenBank/DDBJ databases">
        <title>Draft genome sequence of Bacillus oleronius.</title>
        <authorList>
            <person name="Allam M."/>
        </authorList>
    </citation>
    <scope>NUCLEOTIDE SEQUENCE [LARGE SCALE GENOMIC DNA]</scope>
    <source>
        <strain evidence="2 3">DSM 9356</strain>
    </source>
</reference>
<name>A0A8E2LD74_9BACI</name>
<sequence>TNYNIYLLPHIQSDYIAILDILKLIKNEYARTRISIAPLIQGQELKTFRCYKDCEMIFGMRFHANVCSMSLGVPSLGLITYPKHGNLYDELGIPDRKIEIDNPTFFDRLEQELSNIIKNNRYCDMLNESYHEVREHVLIEKSSVYSELKCWLNEKKII</sequence>
<evidence type="ECO:0000313" key="3">
    <source>
        <dbReference type="Proteomes" id="UP000189761"/>
    </source>
</evidence>
<dbReference type="InterPro" id="IPR007345">
    <property type="entry name" value="Polysacch_pyruvyl_Trfase"/>
</dbReference>
<accession>A0A8E2LD74</accession>
<evidence type="ECO:0000259" key="1">
    <source>
        <dbReference type="Pfam" id="PF04230"/>
    </source>
</evidence>
<gene>
    <name evidence="2" type="ORF">BWZ43_23405</name>
</gene>
<organism evidence="2 3">
    <name type="scientific">Heyndrickxia oleronia</name>
    <dbReference type="NCBI Taxonomy" id="38875"/>
    <lineage>
        <taxon>Bacteria</taxon>
        <taxon>Bacillati</taxon>
        <taxon>Bacillota</taxon>
        <taxon>Bacilli</taxon>
        <taxon>Bacillales</taxon>
        <taxon>Bacillaceae</taxon>
        <taxon>Heyndrickxia</taxon>
    </lineage>
</organism>
<feature type="non-terminal residue" evidence="2">
    <location>
        <position position="1"/>
    </location>
</feature>
<keyword evidence="3" id="KW-1185">Reference proteome</keyword>
<dbReference type="RefSeq" id="WP_211279624.1">
    <property type="nucleotide sequence ID" value="NZ_MTLA01000400.1"/>
</dbReference>
<dbReference type="EMBL" id="MTLA01000400">
    <property type="protein sequence ID" value="OOP65974.1"/>
    <property type="molecule type" value="Genomic_DNA"/>
</dbReference>